<dbReference type="Pfam" id="PF24016">
    <property type="entry name" value="DUF7330"/>
    <property type="match status" value="1"/>
</dbReference>
<reference evidence="3" key="1">
    <citation type="submission" date="2023-11" db="EMBL/GenBank/DDBJ databases">
        <authorList>
            <person name="De Vega J J."/>
            <person name="De Vega J J."/>
        </authorList>
    </citation>
    <scope>NUCLEOTIDE SEQUENCE</scope>
</reference>
<protein>
    <recommendedName>
        <fullName evidence="2">DUF7330 domain-containing protein</fullName>
    </recommendedName>
</protein>
<sequence>MSSCEGQQPPPPTYSLNGSPSPPPSSPNSCSELGYGEYKFRFHDHAGSRSRSPSVVDSGLGTECSVFPQHAPITTPAFPYVPPPPPLPFVLSPYQIGSLGHSHPDALTPGRGARDPAPPRTAQERRRSVSAFPDHQVEVTPRPSMSSSAGRPFSRAHNPNTLNFVSVYRKTHRHARSFSLSPVPSSKSSITGTFVVDPFLRIPGQILTPLLPGEIRKNLVLQAEGGGIDVDVHLAGATEELNSDLVEKVDLHFEVCGRMGNTYPLMVKLHTPSLYRPPLHTKFRSKNGFTSIHLPPSFHGLLTIVVEAGDLNAHIGLSRSIGAHATLLREDSTSRLYFIGVLDDEWDGDQAQVEVESGRVWIQFGGGRERNMNVWRRVRWEVLGL</sequence>
<feature type="region of interest" description="Disordered" evidence="1">
    <location>
        <begin position="100"/>
        <end position="156"/>
    </location>
</feature>
<gene>
    <name evidence="3" type="ORF">MYCIT1_LOCUS92</name>
</gene>
<proteinExistence type="predicted"/>
<dbReference type="EMBL" id="CAVNYO010000001">
    <property type="protein sequence ID" value="CAK5261852.1"/>
    <property type="molecule type" value="Genomic_DNA"/>
</dbReference>
<evidence type="ECO:0000259" key="2">
    <source>
        <dbReference type="Pfam" id="PF24016"/>
    </source>
</evidence>
<comment type="caution">
    <text evidence="3">The sequence shown here is derived from an EMBL/GenBank/DDBJ whole genome shotgun (WGS) entry which is preliminary data.</text>
</comment>
<feature type="domain" description="DUF7330" evidence="2">
    <location>
        <begin position="186"/>
        <end position="364"/>
    </location>
</feature>
<organism evidence="3 4">
    <name type="scientific">Mycena citricolor</name>
    <dbReference type="NCBI Taxonomy" id="2018698"/>
    <lineage>
        <taxon>Eukaryota</taxon>
        <taxon>Fungi</taxon>
        <taxon>Dikarya</taxon>
        <taxon>Basidiomycota</taxon>
        <taxon>Agaricomycotina</taxon>
        <taxon>Agaricomycetes</taxon>
        <taxon>Agaricomycetidae</taxon>
        <taxon>Agaricales</taxon>
        <taxon>Marasmiineae</taxon>
        <taxon>Mycenaceae</taxon>
        <taxon>Mycena</taxon>
    </lineage>
</organism>
<keyword evidence="4" id="KW-1185">Reference proteome</keyword>
<evidence type="ECO:0000313" key="3">
    <source>
        <dbReference type="EMBL" id="CAK5261852.1"/>
    </source>
</evidence>
<evidence type="ECO:0000313" key="4">
    <source>
        <dbReference type="Proteomes" id="UP001295794"/>
    </source>
</evidence>
<dbReference type="AlphaFoldDB" id="A0AAD2JU10"/>
<evidence type="ECO:0000256" key="1">
    <source>
        <dbReference type="SAM" id="MobiDB-lite"/>
    </source>
</evidence>
<dbReference type="InterPro" id="IPR055754">
    <property type="entry name" value="DUF7330"/>
</dbReference>
<name>A0AAD2JU10_9AGAR</name>
<accession>A0AAD2JU10</accession>
<dbReference type="Proteomes" id="UP001295794">
    <property type="component" value="Unassembled WGS sequence"/>
</dbReference>
<feature type="region of interest" description="Disordered" evidence="1">
    <location>
        <begin position="1"/>
        <end position="33"/>
    </location>
</feature>